<dbReference type="PATRIC" id="fig|1423733.4.peg.3330"/>
<feature type="transmembrane region" description="Helical" evidence="6">
    <location>
        <begin position="327"/>
        <end position="345"/>
    </location>
</feature>
<dbReference type="SUPFAM" id="SSF103473">
    <property type="entry name" value="MFS general substrate transporter"/>
    <property type="match status" value="1"/>
</dbReference>
<reference evidence="8 9" key="1">
    <citation type="journal article" date="2015" name="Genome Announc.">
        <title>Expanding the biotechnology potential of lactobacilli through comparative genomics of 213 strains and associated genera.</title>
        <authorList>
            <person name="Sun Z."/>
            <person name="Harris H.M."/>
            <person name="McCann A."/>
            <person name="Guo C."/>
            <person name="Argimon S."/>
            <person name="Zhang W."/>
            <person name="Yang X."/>
            <person name="Jeffery I.B."/>
            <person name="Cooney J.C."/>
            <person name="Kagawa T.F."/>
            <person name="Liu W."/>
            <person name="Song Y."/>
            <person name="Salvetti E."/>
            <person name="Wrobel A."/>
            <person name="Rasinkangas P."/>
            <person name="Parkhill J."/>
            <person name="Rea M.C."/>
            <person name="O'Sullivan O."/>
            <person name="Ritari J."/>
            <person name="Douillard F.P."/>
            <person name="Paul Ross R."/>
            <person name="Yang R."/>
            <person name="Briner A.E."/>
            <person name="Felis G.E."/>
            <person name="de Vos W.M."/>
            <person name="Barrangou R."/>
            <person name="Klaenhammer T.R."/>
            <person name="Caufield P.W."/>
            <person name="Cui Y."/>
            <person name="Zhang H."/>
            <person name="O'Toole P.W."/>
        </authorList>
    </citation>
    <scope>NUCLEOTIDE SEQUENCE [LARGE SCALE GENOMIC DNA]</scope>
    <source>
        <strain evidence="8 9">DSM 20515</strain>
    </source>
</reference>
<sequence>MSKKNIWIVTAALLLSNAMIGLDATIINTALPAIISDLHGIQLMGWIVAVFLLGTAVSTAIWSKLGERIGNKKAYQIATLTFGIGAFLEGMSPSIWFLIGARLVMGIGAGGMNALPFIIYADLYDNIKQRAKILGIATASYSTASIIGPLVGGWIVDTFSWHWVFYINVPLALISIIVIGIYFKDVLHAHDNVPFDYLGALLLVCGLVSLLMTFELMGSTTVVGMVALLVLAIVLLWLLFRNESRSTDPIIPIRLFKNRELVIDLLLFILIWGAFIAFNVYIPMWAQGILGTSAVIGGVTQIPSSITNFMGSESTSYLNGRVRQMTLVIVGIVALMVAFVIMILGPTTMSYVGLLVASAFVGVGVGMCFTVLQIKVQTDAESRDVPIATSFSYLVRMLSQTFTSSIFGVVLNRALANGVGSSHGRISMAMMNELSDASTSANLPKQLLPEMRTILHTGLHNIMLIAVAILIVALVLAGVNLWRTRAAAAAVRAE</sequence>
<keyword evidence="2" id="KW-0813">Transport</keyword>
<feature type="transmembrane region" description="Helical" evidence="6">
    <location>
        <begin position="462"/>
        <end position="482"/>
    </location>
</feature>
<feature type="transmembrane region" description="Helical" evidence="6">
    <location>
        <begin position="195"/>
        <end position="214"/>
    </location>
</feature>
<feature type="transmembrane region" description="Helical" evidence="6">
    <location>
        <begin position="74"/>
        <end position="97"/>
    </location>
</feature>
<comment type="subcellular location">
    <subcellularLocation>
        <location evidence="1">Cell membrane</location>
        <topology evidence="1">Multi-pass membrane protein</topology>
    </subcellularLocation>
</comment>
<dbReference type="GO" id="GO:0022857">
    <property type="term" value="F:transmembrane transporter activity"/>
    <property type="evidence" value="ECO:0007669"/>
    <property type="project" value="InterPro"/>
</dbReference>
<accession>A0A0R2BEZ8</accession>
<feature type="transmembrane region" description="Helical" evidence="6">
    <location>
        <begin position="161"/>
        <end position="183"/>
    </location>
</feature>
<feature type="transmembrane region" description="Helical" evidence="6">
    <location>
        <begin position="103"/>
        <end position="121"/>
    </location>
</feature>
<dbReference type="PROSITE" id="PS50850">
    <property type="entry name" value="MFS"/>
    <property type="match status" value="1"/>
</dbReference>
<dbReference type="EMBL" id="AYYR01000072">
    <property type="protein sequence ID" value="KRM74726.1"/>
    <property type="molecule type" value="Genomic_DNA"/>
</dbReference>
<feature type="domain" description="Major facilitator superfamily (MFS) profile" evidence="7">
    <location>
        <begin position="9"/>
        <end position="485"/>
    </location>
</feature>
<comment type="caution">
    <text evidence="8">The sequence shown here is derived from an EMBL/GenBank/DDBJ whole genome shotgun (WGS) entry which is preliminary data.</text>
</comment>
<keyword evidence="5 6" id="KW-0472">Membrane</keyword>
<dbReference type="Proteomes" id="UP000051845">
    <property type="component" value="Unassembled WGS sequence"/>
</dbReference>
<evidence type="ECO:0000256" key="3">
    <source>
        <dbReference type="ARBA" id="ARBA00022692"/>
    </source>
</evidence>
<protein>
    <submittedName>
        <fullName evidence="8">Major facilitator transporter</fullName>
    </submittedName>
</protein>
<dbReference type="GO" id="GO:0005886">
    <property type="term" value="C:plasma membrane"/>
    <property type="evidence" value="ECO:0007669"/>
    <property type="project" value="UniProtKB-SubCell"/>
</dbReference>
<dbReference type="Gene3D" id="1.20.1250.20">
    <property type="entry name" value="MFS general substrate transporter like domains"/>
    <property type="match status" value="2"/>
</dbReference>
<dbReference type="PANTHER" id="PTHR23501">
    <property type="entry name" value="MAJOR FACILITATOR SUPERFAMILY"/>
    <property type="match status" value="1"/>
</dbReference>
<evidence type="ECO:0000256" key="2">
    <source>
        <dbReference type="ARBA" id="ARBA00022448"/>
    </source>
</evidence>
<keyword evidence="3 6" id="KW-0812">Transmembrane</keyword>
<feature type="transmembrane region" description="Helical" evidence="6">
    <location>
        <begin position="133"/>
        <end position="155"/>
    </location>
</feature>
<dbReference type="AlphaFoldDB" id="A0A0R2BEZ8"/>
<evidence type="ECO:0000259" key="7">
    <source>
        <dbReference type="PROSITE" id="PS50850"/>
    </source>
</evidence>
<gene>
    <name evidence="8" type="ORF">FC82_GL003206</name>
</gene>
<dbReference type="STRING" id="33960.TY91_14270"/>
<dbReference type="InterPro" id="IPR011701">
    <property type="entry name" value="MFS"/>
</dbReference>
<feature type="transmembrane region" description="Helical" evidence="6">
    <location>
        <begin position="261"/>
        <end position="282"/>
    </location>
</feature>
<evidence type="ECO:0000313" key="8">
    <source>
        <dbReference type="EMBL" id="KRM74726.1"/>
    </source>
</evidence>
<evidence type="ECO:0000313" key="9">
    <source>
        <dbReference type="Proteomes" id="UP000051845"/>
    </source>
</evidence>
<evidence type="ECO:0000256" key="5">
    <source>
        <dbReference type="ARBA" id="ARBA00023136"/>
    </source>
</evidence>
<proteinExistence type="predicted"/>
<organism evidence="8 9">
    <name type="scientific">Secundilactobacillus collinoides DSM 20515 = JCM 1123</name>
    <dbReference type="NCBI Taxonomy" id="1423733"/>
    <lineage>
        <taxon>Bacteria</taxon>
        <taxon>Bacillati</taxon>
        <taxon>Bacillota</taxon>
        <taxon>Bacilli</taxon>
        <taxon>Lactobacillales</taxon>
        <taxon>Lactobacillaceae</taxon>
        <taxon>Secundilactobacillus</taxon>
    </lineage>
</organism>
<feature type="transmembrane region" description="Helical" evidence="6">
    <location>
        <begin position="220"/>
        <end position="240"/>
    </location>
</feature>
<dbReference type="RefSeq" id="WP_054762875.1">
    <property type="nucleotide sequence ID" value="NZ_AYYR01000072.1"/>
</dbReference>
<keyword evidence="4 6" id="KW-1133">Transmembrane helix</keyword>
<evidence type="ECO:0000256" key="1">
    <source>
        <dbReference type="ARBA" id="ARBA00004651"/>
    </source>
</evidence>
<evidence type="ECO:0000256" key="4">
    <source>
        <dbReference type="ARBA" id="ARBA00022989"/>
    </source>
</evidence>
<feature type="transmembrane region" description="Helical" evidence="6">
    <location>
        <begin position="42"/>
        <end position="62"/>
    </location>
</feature>
<dbReference type="InterPro" id="IPR020846">
    <property type="entry name" value="MFS_dom"/>
</dbReference>
<feature type="transmembrane region" description="Helical" evidence="6">
    <location>
        <begin position="351"/>
        <end position="372"/>
    </location>
</feature>
<name>A0A0R2BEZ8_SECCO</name>
<dbReference type="InterPro" id="IPR036259">
    <property type="entry name" value="MFS_trans_sf"/>
</dbReference>
<dbReference type="Pfam" id="PF07690">
    <property type="entry name" value="MFS_1"/>
    <property type="match status" value="1"/>
</dbReference>
<evidence type="ECO:0000256" key="6">
    <source>
        <dbReference type="SAM" id="Phobius"/>
    </source>
</evidence>
<dbReference type="PANTHER" id="PTHR23501:SF191">
    <property type="entry name" value="VACUOLAR BASIC AMINO ACID TRANSPORTER 4"/>
    <property type="match status" value="1"/>
</dbReference>